<evidence type="ECO:0008006" key="9">
    <source>
        <dbReference type="Google" id="ProtNLM"/>
    </source>
</evidence>
<evidence type="ECO:0000256" key="4">
    <source>
        <dbReference type="ARBA" id="ARBA00022490"/>
    </source>
</evidence>
<keyword evidence="3" id="KW-1003">Cell membrane</keyword>
<feature type="region of interest" description="Disordered" evidence="7">
    <location>
        <begin position="470"/>
        <end position="494"/>
    </location>
</feature>
<keyword evidence="4" id="KW-0963">Cytoplasm</keyword>
<feature type="region of interest" description="Disordered" evidence="7">
    <location>
        <begin position="238"/>
        <end position="257"/>
    </location>
</feature>
<accession>A0A7C8ZXD5</accession>
<feature type="region of interest" description="Disordered" evidence="7">
    <location>
        <begin position="329"/>
        <end position="363"/>
    </location>
</feature>
<dbReference type="PANTHER" id="PTHR31220">
    <property type="entry name" value="HYCCIN RELATED"/>
    <property type="match status" value="1"/>
</dbReference>
<evidence type="ECO:0000256" key="2">
    <source>
        <dbReference type="ARBA" id="ARBA00004514"/>
    </source>
</evidence>
<evidence type="ECO:0000256" key="5">
    <source>
        <dbReference type="ARBA" id="ARBA00023136"/>
    </source>
</evidence>
<reference evidence="8" key="1">
    <citation type="journal article" date="2013" name="J. Plant Res.">
        <title>Effect of fungi and light on seed germination of three Opuntia species from semiarid lands of central Mexico.</title>
        <authorList>
            <person name="Delgado-Sanchez P."/>
            <person name="Jimenez-Bremont J.F."/>
            <person name="Guerrero-Gonzalez Mde L."/>
            <person name="Flores J."/>
        </authorList>
    </citation>
    <scope>NUCLEOTIDE SEQUENCE</scope>
    <source>
        <tissue evidence="8">Cladode</tissue>
    </source>
</reference>
<organism evidence="8">
    <name type="scientific">Opuntia streptacantha</name>
    <name type="common">Prickly pear cactus</name>
    <name type="synonym">Opuntia cardona</name>
    <dbReference type="NCBI Taxonomy" id="393608"/>
    <lineage>
        <taxon>Eukaryota</taxon>
        <taxon>Viridiplantae</taxon>
        <taxon>Streptophyta</taxon>
        <taxon>Embryophyta</taxon>
        <taxon>Tracheophyta</taxon>
        <taxon>Spermatophyta</taxon>
        <taxon>Magnoliopsida</taxon>
        <taxon>eudicotyledons</taxon>
        <taxon>Gunneridae</taxon>
        <taxon>Pentapetalae</taxon>
        <taxon>Caryophyllales</taxon>
        <taxon>Cactineae</taxon>
        <taxon>Cactaceae</taxon>
        <taxon>Opuntioideae</taxon>
        <taxon>Opuntia</taxon>
    </lineage>
</organism>
<name>A0A7C8ZXD5_OPUST</name>
<keyword evidence="5" id="KW-0472">Membrane</keyword>
<dbReference type="Pfam" id="PF09790">
    <property type="entry name" value="Hyccin"/>
    <property type="match status" value="1"/>
</dbReference>
<sequence length="494" mass="53300">MEESQAGKMVMEEHSVQHRHQHQQFNHGGSLSHTSSSSDLNCSSSSNSISISNSTHQNHSHHHAPQNQNHQWRHRQEDPMQSWWESVSKARSRVQALLALLPAEYTDSDSLSSLADSDRPACTLLDSFAAYSAVYSSLSGSGDDPLCQWLYDTFQQSSDSDSDSDLRLVVLSFVPVVAGLYLSRIHAFSTVSPAQPAPSLAGFEAVLLAIYTAETKSRAGKPLLVSIPTPAYLSQHPSLYHQPSSSPKPSSSSAGVGDGVTMGILSPPLEPQVGIKSTKRCCIVGVAFHCYYQNISQMPSWSKLDFCRFAASWAGNDCPCATSLDLQMGNADDDGDPDALDVSLSNGGDGLSTSSPSTSPRIVDHHHGEIIPSEEMGRLQIHDNRGDQATGRGDEGGRIPLPWELLQPVLRILGHCLLAPLNLNHVKDAAGVAVRRLYARAYHDLNPQAILATRSLVQIDNRARAASKAAALANPSSNGTTPRPKKPEVLLVSK</sequence>
<dbReference type="GO" id="GO:0046854">
    <property type="term" value="P:phosphatidylinositol phosphate biosynthetic process"/>
    <property type="evidence" value="ECO:0007669"/>
    <property type="project" value="TreeGrafter"/>
</dbReference>
<evidence type="ECO:0000256" key="7">
    <source>
        <dbReference type="SAM" id="MobiDB-lite"/>
    </source>
</evidence>
<proteinExistence type="inferred from homology"/>
<protein>
    <recommendedName>
        <fullName evidence="9">Hyccin</fullName>
    </recommendedName>
</protein>
<feature type="region of interest" description="Disordered" evidence="7">
    <location>
        <begin position="1"/>
        <end position="77"/>
    </location>
</feature>
<comment type="similarity">
    <text evidence="6">Belongs to the Hyccin family.</text>
</comment>
<comment type="subcellular location">
    <subcellularLocation>
        <location evidence="1">Cell membrane</location>
    </subcellularLocation>
    <subcellularLocation>
        <location evidence="2">Cytoplasm</location>
        <location evidence="2">Cytosol</location>
    </subcellularLocation>
</comment>
<evidence type="ECO:0000313" key="8">
    <source>
        <dbReference type="EMBL" id="MBA4652553.1"/>
    </source>
</evidence>
<feature type="compositionally biased region" description="Polar residues" evidence="7">
    <location>
        <begin position="343"/>
        <end position="360"/>
    </location>
</feature>
<feature type="compositionally biased region" description="Low complexity" evidence="7">
    <location>
        <begin position="26"/>
        <end position="57"/>
    </location>
</feature>
<dbReference type="GO" id="GO:0005829">
    <property type="term" value="C:cytosol"/>
    <property type="evidence" value="ECO:0007669"/>
    <property type="project" value="UniProtKB-SubCell"/>
</dbReference>
<dbReference type="AlphaFoldDB" id="A0A7C8ZXD5"/>
<evidence type="ECO:0000256" key="3">
    <source>
        <dbReference type="ARBA" id="ARBA00022475"/>
    </source>
</evidence>
<evidence type="ECO:0000256" key="6">
    <source>
        <dbReference type="ARBA" id="ARBA00034482"/>
    </source>
</evidence>
<dbReference type="PANTHER" id="PTHR31220:SF1">
    <property type="entry name" value="GH21176P"/>
    <property type="match status" value="1"/>
</dbReference>
<reference evidence="8" key="2">
    <citation type="submission" date="2020-07" db="EMBL/GenBank/DDBJ databases">
        <authorList>
            <person name="Vera ALvarez R."/>
            <person name="Arias-Moreno D.M."/>
            <person name="Jimenez-Jacinto V."/>
            <person name="Jimenez-Bremont J.F."/>
            <person name="Swaminathan K."/>
            <person name="Moose S.P."/>
            <person name="Guerrero-Gonzalez M.L."/>
            <person name="Marino-Ramirez L."/>
            <person name="Landsman D."/>
            <person name="Rodriguez-Kessler M."/>
            <person name="Delgado-Sanchez P."/>
        </authorList>
    </citation>
    <scope>NUCLEOTIDE SEQUENCE</scope>
    <source>
        <tissue evidence="8">Cladode</tissue>
    </source>
</reference>
<dbReference type="GO" id="GO:0005886">
    <property type="term" value="C:plasma membrane"/>
    <property type="evidence" value="ECO:0007669"/>
    <property type="project" value="UniProtKB-SubCell"/>
</dbReference>
<evidence type="ECO:0000256" key="1">
    <source>
        <dbReference type="ARBA" id="ARBA00004236"/>
    </source>
</evidence>
<dbReference type="EMBL" id="GISG01174989">
    <property type="protein sequence ID" value="MBA4652553.1"/>
    <property type="molecule type" value="Transcribed_RNA"/>
</dbReference>
<feature type="compositionally biased region" description="Low complexity" evidence="7">
    <location>
        <begin position="243"/>
        <end position="253"/>
    </location>
</feature>
<dbReference type="GO" id="GO:0072659">
    <property type="term" value="P:protein localization to plasma membrane"/>
    <property type="evidence" value="ECO:0007669"/>
    <property type="project" value="TreeGrafter"/>
</dbReference>
<dbReference type="InterPro" id="IPR018619">
    <property type="entry name" value="Hyccin"/>
</dbReference>